<dbReference type="EMBL" id="BAFB01000093">
    <property type="protein sequence ID" value="GAB34100.1"/>
    <property type="molecule type" value="Genomic_DNA"/>
</dbReference>
<dbReference type="STRING" id="1108044.GOOTI_093_00270"/>
<dbReference type="Pfam" id="PF06722">
    <property type="entry name" value="EryCIII-like_C"/>
    <property type="match status" value="1"/>
</dbReference>
<evidence type="ECO:0000259" key="1">
    <source>
        <dbReference type="Pfam" id="PF03033"/>
    </source>
</evidence>
<protein>
    <submittedName>
        <fullName evidence="3">Glycosyltransferase</fullName>
    </submittedName>
</protein>
<feature type="domain" description="Glycosyltransferase family 28 N-terminal" evidence="1">
    <location>
        <begin position="6"/>
        <end position="62"/>
    </location>
</feature>
<dbReference type="PANTHER" id="PTHR48050:SF13">
    <property type="entry name" value="STEROL 3-BETA-GLUCOSYLTRANSFERASE UGT80A2"/>
    <property type="match status" value="1"/>
</dbReference>
<keyword evidence="4" id="KW-1185">Reference proteome</keyword>
<evidence type="ECO:0000313" key="4">
    <source>
        <dbReference type="Proteomes" id="UP000005038"/>
    </source>
</evidence>
<dbReference type="InterPro" id="IPR004276">
    <property type="entry name" value="GlycoTrans_28_N"/>
</dbReference>
<dbReference type="FunFam" id="3.40.50.2000:FF:000009">
    <property type="entry name" value="Sterol 3-beta-glucosyltransferase UGT80A2"/>
    <property type="match status" value="1"/>
</dbReference>
<dbReference type="Gene3D" id="3.40.50.2000">
    <property type="entry name" value="Glycogen Phosphorylase B"/>
    <property type="match status" value="2"/>
</dbReference>
<gene>
    <name evidence="3" type="ORF">GOOTI_093_00270</name>
</gene>
<dbReference type="GO" id="GO:0016758">
    <property type="term" value="F:hexosyltransferase activity"/>
    <property type="evidence" value="ECO:0007669"/>
    <property type="project" value="InterPro"/>
</dbReference>
<feature type="domain" description="Erythromycin biosynthesis protein CIII-like C-terminal" evidence="2">
    <location>
        <begin position="306"/>
        <end position="411"/>
    </location>
</feature>
<dbReference type="GO" id="GO:0033072">
    <property type="term" value="P:vancomycin biosynthetic process"/>
    <property type="evidence" value="ECO:0007669"/>
    <property type="project" value="UniProtKB-ARBA"/>
</dbReference>
<dbReference type="AlphaFoldDB" id="H5TKU2"/>
<dbReference type="Proteomes" id="UP000005038">
    <property type="component" value="Unassembled WGS sequence"/>
</dbReference>
<dbReference type="InterPro" id="IPR010610">
    <property type="entry name" value="EryCIII-like_C"/>
</dbReference>
<dbReference type="PANTHER" id="PTHR48050">
    <property type="entry name" value="STEROL 3-BETA-GLUCOSYLTRANSFERASE"/>
    <property type="match status" value="1"/>
</dbReference>
<accession>H5TKU2</accession>
<organism evidence="3 4">
    <name type="scientific">Gordonia otitidis (strain DSM 44809 / CCUG 52243 / JCM 12355 / NBRC 100426 / IFM 10032)</name>
    <dbReference type="NCBI Taxonomy" id="1108044"/>
    <lineage>
        <taxon>Bacteria</taxon>
        <taxon>Bacillati</taxon>
        <taxon>Actinomycetota</taxon>
        <taxon>Actinomycetes</taxon>
        <taxon>Mycobacteriales</taxon>
        <taxon>Gordoniaceae</taxon>
        <taxon>Gordonia</taxon>
    </lineage>
</organism>
<comment type="caution">
    <text evidence="3">The sequence shown here is derived from an EMBL/GenBank/DDBJ whole genome shotgun (WGS) entry which is preliminary data.</text>
</comment>
<dbReference type="InterPro" id="IPR050426">
    <property type="entry name" value="Glycosyltransferase_28"/>
</dbReference>
<evidence type="ECO:0000259" key="2">
    <source>
        <dbReference type="Pfam" id="PF06722"/>
    </source>
</evidence>
<dbReference type="GO" id="GO:0005975">
    <property type="term" value="P:carbohydrate metabolic process"/>
    <property type="evidence" value="ECO:0007669"/>
    <property type="project" value="InterPro"/>
</dbReference>
<dbReference type="InterPro" id="IPR002213">
    <property type="entry name" value="UDP_glucos_trans"/>
</dbReference>
<name>H5TKU2_GORO1</name>
<dbReference type="CDD" id="cd03784">
    <property type="entry name" value="GT1_Gtf-like"/>
    <property type="match status" value="1"/>
</dbReference>
<sequence>MSAHVAVVLYGSRGDIQPGLALALELEARGHRVSVALPPNLAGLAIEVGLHTIEIGLDTHTAWSSPEAEAVRGSHGLARARFALATVRRGFTAFDDSLAAEFVDPGARLSDVDLIVAAPLCQDRCLALSEHLGTSLVVLRFAPMSHNSVFGAIPGLTDSWSAEWKRRSWRVTDRLTWLATGWNENRFRRRLGLPRARGPLPERMQQAGIVAIQAYDREIEPRLESEWGATKPIVGFMDLPRRSRVGISETSGEGTDLAEWLDAGTPPVFVTVGSMSIAEPVATLDMIVRAVRGTGQRCLLSATDYDGVGRSDPDVFVVGALDHAAVLPRCRAAIHHGGAGTTGATLRAGLPTMVCAVTAEQPFWAARVTALGVGVGRRLASLTGDDCATGVAVLTSRSTRETARELASRMTDPREAVDAAAQICEAHLSRSLAPA</sequence>
<proteinExistence type="predicted"/>
<dbReference type="Pfam" id="PF03033">
    <property type="entry name" value="Glyco_transf_28"/>
    <property type="match status" value="1"/>
</dbReference>
<reference evidence="3" key="1">
    <citation type="submission" date="2012-02" db="EMBL/GenBank/DDBJ databases">
        <title>Whole genome shotgun sequence of Gordonia otitidis NBRC 100426.</title>
        <authorList>
            <person name="Yoshida I."/>
            <person name="Hosoyama A."/>
            <person name="Tsuchikane K."/>
            <person name="Katsumata H."/>
            <person name="Yamazaki S."/>
            <person name="Fujita N."/>
        </authorList>
    </citation>
    <scope>NUCLEOTIDE SEQUENCE [LARGE SCALE GENOMIC DNA]</scope>
    <source>
        <strain evidence="3">NBRC 100426</strain>
    </source>
</reference>
<dbReference type="GO" id="GO:0008194">
    <property type="term" value="F:UDP-glycosyltransferase activity"/>
    <property type="evidence" value="ECO:0007669"/>
    <property type="project" value="InterPro"/>
</dbReference>
<evidence type="ECO:0000313" key="3">
    <source>
        <dbReference type="EMBL" id="GAB34100.1"/>
    </source>
</evidence>
<dbReference type="SUPFAM" id="SSF53756">
    <property type="entry name" value="UDP-Glycosyltransferase/glycogen phosphorylase"/>
    <property type="match status" value="1"/>
</dbReference>